<gene>
    <name evidence="1" type="ORF">H4683_004069</name>
</gene>
<sequence length="46" mass="5339">MIDQNHENNQLPKELNAVFSELEVFKHLRNAGVKKSVGFSCSYLFR</sequence>
<name>A0A927MLT1_9BACL</name>
<dbReference type="EMBL" id="JADBEL010000042">
    <property type="protein sequence ID" value="MBE1556943.1"/>
    <property type="molecule type" value="Genomic_DNA"/>
</dbReference>
<accession>A0A927MLT1</accession>
<dbReference type="AlphaFoldDB" id="A0A927MLT1"/>
<evidence type="ECO:0000313" key="1">
    <source>
        <dbReference type="EMBL" id="MBE1556943.1"/>
    </source>
</evidence>
<proteinExistence type="predicted"/>
<comment type="caution">
    <text evidence="1">The sequence shown here is derived from an EMBL/GenBank/DDBJ whole genome shotgun (WGS) entry which is preliminary data.</text>
</comment>
<keyword evidence="2" id="KW-1185">Reference proteome</keyword>
<feature type="non-terminal residue" evidence="1">
    <location>
        <position position="46"/>
    </location>
</feature>
<reference evidence="1" key="1">
    <citation type="submission" date="2020-10" db="EMBL/GenBank/DDBJ databases">
        <title>Genomic Encyclopedia of Type Strains, Phase IV (KMG-IV): sequencing the most valuable type-strain genomes for metagenomic binning, comparative biology and taxonomic classification.</title>
        <authorList>
            <person name="Goeker M."/>
        </authorList>
    </citation>
    <scope>NUCLEOTIDE SEQUENCE</scope>
    <source>
        <strain evidence="1">DSM 13886</strain>
    </source>
</reference>
<protein>
    <submittedName>
        <fullName evidence="1">Uncharacterized protein</fullName>
    </submittedName>
</protein>
<evidence type="ECO:0000313" key="2">
    <source>
        <dbReference type="Proteomes" id="UP000658225"/>
    </source>
</evidence>
<organism evidence="1 2">
    <name type="scientific">Sporosarcina limicola</name>
    <dbReference type="NCBI Taxonomy" id="34101"/>
    <lineage>
        <taxon>Bacteria</taxon>
        <taxon>Bacillati</taxon>
        <taxon>Bacillota</taxon>
        <taxon>Bacilli</taxon>
        <taxon>Bacillales</taxon>
        <taxon>Caryophanaceae</taxon>
        <taxon>Sporosarcina</taxon>
    </lineage>
</organism>
<dbReference type="Proteomes" id="UP000658225">
    <property type="component" value="Unassembled WGS sequence"/>
</dbReference>